<dbReference type="AlphaFoldDB" id="A0A543FBX0"/>
<sequence length="297" mass="32405">MSGALTLSEGVGPHVAAPWASRLLMLGSRAAHWSRSHSGQQLVIAVSVPARDFAAVLIGCGWMMASPAPRLPPVREVATSIQPGAPVRIVTRTRIITDFFDWIGTNRDRLRVGRQWQLDKVLAMTPLRSLKVPQEQPLPEPGVISRMAGLDKEWAARLCQPPADLAFAGTLKWLRQDVSTFLGRGNEREPIAQILLPEAPRVATWSTRLYAASRLDMQLPPADVRAVVLDGASATSYLAAIEASVVIVVLDRSVADESAPERVLNYRNTRGQPLSVEREVRWAPPPGVETLGFVVPL</sequence>
<evidence type="ECO:0000313" key="1">
    <source>
        <dbReference type="EMBL" id="TQM31301.1"/>
    </source>
</evidence>
<accession>A0A543FBX0</accession>
<comment type="caution">
    <text evidence="1">The sequence shown here is derived from an EMBL/GenBank/DDBJ whole genome shotgun (WGS) entry which is preliminary data.</text>
</comment>
<organism evidence="1 2">
    <name type="scientific">Nocardia bhagyanarayanae</name>
    <dbReference type="NCBI Taxonomy" id="1215925"/>
    <lineage>
        <taxon>Bacteria</taxon>
        <taxon>Bacillati</taxon>
        <taxon>Actinomycetota</taxon>
        <taxon>Actinomycetes</taxon>
        <taxon>Mycobacteriales</taxon>
        <taxon>Nocardiaceae</taxon>
        <taxon>Nocardia</taxon>
    </lineage>
</organism>
<dbReference type="Proteomes" id="UP000316331">
    <property type="component" value="Unassembled WGS sequence"/>
</dbReference>
<keyword evidence="2" id="KW-1185">Reference proteome</keyword>
<dbReference type="EMBL" id="VFPG01000001">
    <property type="protein sequence ID" value="TQM31301.1"/>
    <property type="molecule type" value="Genomic_DNA"/>
</dbReference>
<dbReference type="RefSeq" id="WP_246124022.1">
    <property type="nucleotide sequence ID" value="NZ_VFPG01000001.1"/>
</dbReference>
<name>A0A543FBX0_9NOCA</name>
<proteinExistence type="predicted"/>
<gene>
    <name evidence="1" type="ORF">FB390_2956</name>
</gene>
<reference evidence="1 2" key="1">
    <citation type="submission" date="2019-06" db="EMBL/GenBank/DDBJ databases">
        <title>Sequencing the genomes of 1000 actinobacteria strains.</title>
        <authorList>
            <person name="Klenk H.-P."/>
        </authorList>
    </citation>
    <scope>NUCLEOTIDE SEQUENCE [LARGE SCALE GENOMIC DNA]</scope>
    <source>
        <strain evidence="1 2">DSM 103495</strain>
    </source>
</reference>
<protein>
    <submittedName>
        <fullName evidence="1">Uncharacterized protein</fullName>
    </submittedName>
</protein>
<evidence type="ECO:0000313" key="2">
    <source>
        <dbReference type="Proteomes" id="UP000316331"/>
    </source>
</evidence>